<dbReference type="AlphaFoldDB" id="A0A0C9V7Q4"/>
<evidence type="ECO:0000313" key="1">
    <source>
        <dbReference type="EMBL" id="KIJ33415.1"/>
    </source>
</evidence>
<gene>
    <name evidence="1" type="ORF">M422DRAFT_264680</name>
</gene>
<dbReference type="HOGENOM" id="CLU_143685_0_0_1"/>
<dbReference type="OrthoDB" id="2938500at2759"/>
<dbReference type="Pfam" id="PF17784">
    <property type="entry name" value="Sulfotransfer_4"/>
    <property type="match status" value="1"/>
</dbReference>
<dbReference type="EMBL" id="KN837213">
    <property type="protein sequence ID" value="KIJ33415.1"/>
    <property type="molecule type" value="Genomic_DNA"/>
</dbReference>
<organism evidence="1 2">
    <name type="scientific">Sphaerobolus stellatus (strain SS14)</name>
    <dbReference type="NCBI Taxonomy" id="990650"/>
    <lineage>
        <taxon>Eukaryota</taxon>
        <taxon>Fungi</taxon>
        <taxon>Dikarya</taxon>
        <taxon>Basidiomycota</taxon>
        <taxon>Agaricomycotina</taxon>
        <taxon>Agaricomycetes</taxon>
        <taxon>Phallomycetidae</taxon>
        <taxon>Geastrales</taxon>
        <taxon>Sphaerobolaceae</taxon>
        <taxon>Sphaerobolus</taxon>
    </lineage>
</organism>
<dbReference type="InterPro" id="IPR040632">
    <property type="entry name" value="Sulfotransfer_4"/>
</dbReference>
<accession>A0A0C9V7Q4</accession>
<protein>
    <submittedName>
        <fullName evidence="1">Uncharacterized protein</fullName>
    </submittedName>
</protein>
<dbReference type="SUPFAM" id="SSF52540">
    <property type="entry name" value="P-loop containing nucleoside triphosphate hydrolases"/>
    <property type="match status" value="1"/>
</dbReference>
<dbReference type="Gene3D" id="3.40.50.300">
    <property type="entry name" value="P-loop containing nucleotide triphosphate hydrolases"/>
    <property type="match status" value="1"/>
</dbReference>
<evidence type="ECO:0000313" key="2">
    <source>
        <dbReference type="Proteomes" id="UP000054279"/>
    </source>
</evidence>
<dbReference type="Proteomes" id="UP000054279">
    <property type="component" value="Unassembled WGS sequence"/>
</dbReference>
<dbReference type="PANTHER" id="PTHR36978">
    <property type="entry name" value="P-LOOP CONTAINING NUCLEOTIDE TRIPHOSPHATE HYDROLASE"/>
    <property type="match status" value="1"/>
</dbReference>
<name>A0A0C9V7Q4_SPHS4</name>
<proteinExistence type="predicted"/>
<keyword evidence="2" id="KW-1185">Reference proteome</keyword>
<reference evidence="1 2" key="1">
    <citation type="submission" date="2014-06" db="EMBL/GenBank/DDBJ databases">
        <title>Evolutionary Origins and Diversification of the Mycorrhizal Mutualists.</title>
        <authorList>
            <consortium name="DOE Joint Genome Institute"/>
            <consortium name="Mycorrhizal Genomics Consortium"/>
            <person name="Kohler A."/>
            <person name="Kuo A."/>
            <person name="Nagy L.G."/>
            <person name="Floudas D."/>
            <person name="Copeland A."/>
            <person name="Barry K.W."/>
            <person name="Cichocki N."/>
            <person name="Veneault-Fourrey C."/>
            <person name="LaButti K."/>
            <person name="Lindquist E.A."/>
            <person name="Lipzen A."/>
            <person name="Lundell T."/>
            <person name="Morin E."/>
            <person name="Murat C."/>
            <person name="Riley R."/>
            <person name="Ohm R."/>
            <person name="Sun H."/>
            <person name="Tunlid A."/>
            <person name="Henrissat B."/>
            <person name="Grigoriev I.V."/>
            <person name="Hibbett D.S."/>
            <person name="Martin F."/>
        </authorList>
    </citation>
    <scope>NUCLEOTIDE SEQUENCE [LARGE SCALE GENOMIC DNA]</scope>
    <source>
        <strain evidence="1 2">SS14</strain>
    </source>
</reference>
<sequence>MALNSTSKARVNAADIQVIGLGLSHTGTFSLSHALESLGFGLANIHSVCPKPIGWSCGKLEPPPEIFDMVLRGYKSVVDSPAAITAKDLYAAYPNAKFVLTTRSPVAWGTV</sequence>
<dbReference type="InterPro" id="IPR027417">
    <property type="entry name" value="P-loop_NTPase"/>
</dbReference>
<dbReference type="PANTHER" id="PTHR36978:SF4">
    <property type="entry name" value="P-LOOP CONTAINING NUCLEOSIDE TRIPHOSPHATE HYDROLASE PROTEIN"/>
    <property type="match status" value="1"/>
</dbReference>